<feature type="compositionally biased region" description="Basic and acidic residues" evidence="16">
    <location>
        <begin position="477"/>
        <end position="491"/>
    </location>
</feature>
<dbReference type="SUPFAM" id="SSF48264">
    <property type="entry name" value="Cytochrome P450"/>
    <property type="match status" value="1"/>
</dbReference>
<dbReference type="InterPro" id="IPR039261">
    <property type="entry name" value="FNR_nucleotide-bd"/>
</dbReference>
<evidence type="ECO:0000256" key="2">
    <source>
        <dbReference type="ARBA" id="ARBA00010018"/>
    </source>
</evidence>
<keyword evidence="6 14" id="KW-0288">FMN</keyword>
<gene>
    <name evidence="19" type="ORF">CSOL1703_00017922</name>
</gene>
<dbReference type="Pfam" id="PF00175">
    <property type="entry name" value="NAD_binding_1"/>
    <property type="match status" value="1"/>
</dbReference>
<evidence type="ECO:0000259" key="18">
    <source>
        <dbReference type="PROSITE" id="PS51384"/>
    </source>
</evidence>
<dbReference type="Gene3D" id="3.40.50.360">
    <property type="match status" value="1"/>
</dbReference>
<dbReference type="EMBL" id="CABFOC020000041">
    <property type="protein sequence ID" value="CAH0051580.1"/>
    <property type="molecule type" value="Genomic_DNA"/>
</dbReference>
<evidence type="ECO:0000259" key="17">
    <source>
        <dbReference type="PROSITE" id="PS50902"/>
    </source>
</evidence>
<feature type="domain" description="Flavodoxin-like" evidence="17">
    <location>
        <begin position="503"/>
        <end position="645"/>
    </location>
</feature>
<keyword evidence="9 14" id="KW-0521">NADP</keyword>
<keyword evidence="5 14" id="KW-0285">Flavoprotein</keyword>
<evidence type="ECO:0000256" key="14">
    <source>
        <dbReference type="PIRNR" id="PIRNR000209"/>
    </source>
</evidence>
<dbReference type="GO" id="GO:0010181">
    <property type="term" value="F:FMN binding"/>
    <property type="evidence" value="ECO:0007669"/>
    <property type="project" value="UniProtKB-UniRule"/>
</dbReference>
<organism evidence="19 20">
    <name type="scientific">Clonostachys solani</name>
    <dbReference type="NCBI Taxonomy" id="160281"/>
    <lineage>
        <taxon>Eukaryota</taxon>
        <taxon>Fungi</taxon>
        <taxon>Dikarya</taxon>
        <taxon>Ascomycota</taxon>
        <taxon>Pezizomycotina</taxon>
        <taxon>Sordariomycetes</taxon>
        <taxon>Hypocreomycetidae</taxon>
        <taxon>Hypocreales</taxon>
        <taxon>Bionectriaceae</taxon>
        <taxon>Clonostachys</taxon>
    </lineage>
</organism>
<evidence type="ECO:0000256" key="1">
    <source>
        <dbReference type="ARBA" id="ARBA00001971"/>
    </source>
</evidence>
<comment type="cofactor">
    <cofactor evidence="1 14 15">
        <name>heme</name>
        <dbReference type="ChEBI" id="CHEBI:30413"/>
    </cofactor>
</comment>
<dbReference type="FunFam" id="1.10.630.10:FF:000040">
    <property type="entry name" value="Bifunctional cytochrome P450/NADPH--P450 reductase"/>
    <property type="match status" value="1"/>
</dbReference>
<dbReference type="InterPro" id="IPR003097">
    <property type="entry name" value="CysJ-like_FAD-binding"/>
</dbReference>
<dbReference type="Gene3D" id="2.40.30.10">
    <property type="entry name" value="Translation factors"/>
    <property type="match status" value="1"/>
</dbReference>
<dbReference type="InterPro" id="IPR001128">
    <property type="entry name" value="Cyt_P450"/>
</dbReference>
<keyword evidence="3 14" id="KW-0813">Transport</keyword>
<dbReference type="Gene3D" id="3.40.50.80">
    <property type="entry name" value="Nucleotide-binding domain of ferredoxin-NADP reductase (FNR) module"/>
    <property type="match status" value="1"/>
</dbReference>
<dbReference type="GO" id="GO:0003958">
    <property type="term" value="F:NADPH-hemoprotein reductase activity"/>
    <property type="evidence" value="ECO:0007669"/>
    <property type="project" value="UniProtKB-UniRule"/>
</dbReference>
<dbReference type="PRINTS" id="PR00385">
    <property type="entry name" value="P450"/>
</dbReference>
<dbReference type="SUPFAM" id="SSF52343">
    <property type="entry name" value="Ferredoxin reductase-like, C-terminal NADP-linked domain"/>
    <property type="match status" value="1"/>
</dbReference>
<evidence type="ECO:0000256" key="4">
    <source>
        <dbReference type="ARBA" id="ARBA00022617"/>
    </source>
</evidence>
<keyword evidence="11 14" id="KW-0560">Oxidoreductase</keyword>
<dbReference type="PROSITE" id="PS50902">
    <property type="entry name" value="FLAVODOXIN_LIKE"/>
    <property type="match status" value="1"/>
</dbReference>
<reference evidence="19 20" key="2">
    <citation type="submission" date="2021-10" db="EMBL/GenBank/DDBJ databases">
        <authorList>
            <person name="Piombo E."/>
        </authorList>
    </citation>
    <scope>NUCLEOTIDE SEQUENCE [LARGE SCALE GENOMIC DNA]</scope>
</reference>
<dbReference type="InterPro" id="IPR017972">
    <property type="entry name" value="Cyt_P450_CS"/>
</dbReference>
<dbReference type="Pfam" id="PF00067">
    <property type="entry name" value="p450"/>
    <property type="match status" value="1"/>
</dbReference>
<keyword evidence="20" id="KW-1185">Reference proteome</keyword>
<evidence type="ECO:0000256" key="12">
    <source>
        <dbReference type="ARBA" id="ARBA00023004"/>
    </source>
</evidence>
<reference evidence="20" key="1">
    <citation type="submission" date="2019-06" db="EMBL/GenBank/DDBJ databases">
        <authorList>
            <person name="Broberg M."/>
        </authorList>
    </citation>
    <scope>NUCLEOTIDE SEQUENCE [LARGE SCALE GENOMIC DNA]</scope>
</reference>
<dbReference type="GO" id="GO:0005829">
    <property type="term" value="C:cytosol"/>
    <property type="evidence" value="ECO:0007669"/>
    <property type="project" value="TreeGrafter"/>
</dbReference>
<evidence type="ECO:0000256" key="10">
    <source>
        <dbReference type="ARBA" id="ARBA00022982"/>
    </source>
</evidence>
<evidence type="ECO:0000256" key="8">
    <source>
        <dbReference type="ARBA" id="ARBA00022827"/>
    </source>
</evidence>
<dbReference type="InterPro" id="IPR017938">
    <property type="entry name" value="Riboflavin_synthase-like_b-brl"/>
</dbReference>
<evidence type="ECO:0000256" key="16">
    <source>
        <dbReference type="SAM" id="MobiDB-lite"/>
    </source>
</evidence>
<evidence type="ECO:0000256" key="6">
    <source>
        <dbReference type="ARBA" id="ARBA00022643"/>
    </source>
</evidence>
<evidence type="ECO:0000313" key="20">
    <source>
        <dbReference type="Proteomes" id="UP000775872"/>
    </source>
</evidence>
<evidence type="ECO:0000256" key="11">
    <source>
        <dbReference type="ARBA" id="ARBA00023002"/>
    </source>
</evidence>
<dbReference type="InterPro" id="IPR017927">
    <property type="entry name" value="FAD-bd_FR_type"/>
</dbReference>
<dbReference type="EC" id="1.14.14.1" evidence="14"/>
<dbReference type="InterPro" id="IPR023173">
    <property type="entry name" value="NADPH_Cyt_P450_Rdtase_alpha"/>
</dbReference>
<keyword evidence="4 14" id="KW-0349">Heme</keyword>
<keyword evidence="8 14" id="KW-0274">FAD</keyword>
<dbReference type="PROSITE" id="PS51384">
    <property type="entry name" value="FAD_FR"/>
    <property type="match status" value="1"/>
</dbReference>
<dbReference type="PANTHER" id="PTHR19384">
    <property type="entry name" value="NITRIC OXIDE SYNTHASE-RELATED"/>
    <property type="match status" value="1"/>
</dbReference>
<keyword evidence="10 14" id="KW-0249">Electron transport</keyword>
<comment type="catalytic activity">
    <reaction evidence="14">
        <text>2 oxidized [cytochrome P450] + NADPH = 2 reduced [cytochrome P450] + NADP(+) + H(+)</text>
        <dbReference type="Rhea" id="RHEA:24040"/>
        <dbReference type="Rhea" id="RHEA-COMP:14627"/>
        <dbReference type="Rhea" id="RHEA-COMP:14628"/>
        <dbReference type="ChEBI" id="CHEBI:15378"/>
        <dbReference type="ChEBI" id="CHEBI:55376"/>
        <dbReference type="ChEBI" id="CHEBI:57783"/>
        <dbReference type="ChEBI" id="CHEBI:58349"/>
        <dbReference type="ChEBI" id="CHEBI:60344"/>
        <dbReference type="EC" id="1.6.2.4"/>
    </reaction>
</comment>
<dbReference type="GO" id="GO:0005506">
    <property type="term" value="F:iron ion binding"/>
    <property type="evidence" value="ECO:0007669"/>
    <property type="project" value="UniProtKB-UniRule"/>
</dbReference>
<dbReference type="OrthoDB" id="1470350at2759"/>
<dbReference type="Proteomes" id="UP000775872">
    <property type="component" value="Unassembled WGS sequence"/>
</dbReference>
<keyword evidence="12 14" id="KW-0408">Iron</keyword>
<dbReference type="CDD" id="cd06206">
    <property type="entry name" value="bifunctional_CYPOR"/>
    <property type="match status" value="1"/>
</dbReference>
<dbReference type="Gene3D" id="1.10.630.10">
    <property type="entry name" value="Cytochrome P450"/>
    <property type="match status" value="1"/>
</dbReference>
<feature type="region of interest" description="Disordered" evidence="16">
    <location>
        <begin position="473"/>
        <end position="496"/>
    </location>
</feature>
<dbReference type="InterPro" id="IPR036396">
    <property type="entry name" value="Cyt_P450_sf"/>
</dbReference>
<evidence type="ECO:0000256" key="3">
    <source>
        <dbReference type="ARBA" id="ARBA00022448"/>
    </source>
</evidence>
<dbReference type="PIRSF" id="PIRSF000209">
    <property type="entry name" value="Bifunctional_P450_P450R"/>
    <property type="match status" value="1"/>
</dbReference>
<dbReference type="Pfam" id="PF00258">
    <property type="entry name" value="Flavodoxin_1"/>
    <property type="match status" value="1"/>
</dbReference>
<protein>
    <recommendedName>
        <fullName evidence="14">Bifunctional cytochrome P450/NADPH--P450 reductase</fullName>
    </recommendedName>
    <domain>
        <recommendedName>
            <fullName evidence="14">Cytochrome P450</fullName>
            <ecNumber evidence="14">1.14.14.1</ecNumber>
        </recommendedName>
    </domain>
    <domain>
        <recommendedName>
            <fullName evidence="14">NADPH--cytochrome P450 reductase</fullName>
            <ecNumber evidence="14">1.6.2.4</ecNumber>
        </recommendedName>
    </domain>
</protein>
<evidence type="ECO:0000256" key="7">
    <source>
        <dbReference type="ARBA" id="ARBA00022723"/>
    </source>
</evidence>
<name>A0A9P0ELB4_9HYPO</name>
<dbReference type="PRINTS" id="PR00463">
    <property type="entry name" value="EP450I"/>
</dbReference>
<keyword evidence="7 14" id="KW-0479">Metal-binding</keyword>
<feature type="binding site" description="axial binding residue" evidence="15">
    <location>
        <position position="407"/>
    </location>
    <ligand>
        <name>heme</name>
        <dbReference type="ChEBI" id="CHEBI:30413"/>
    </ligand>
    <ligandPart>
        <name>Fe</name>
        <dbReference type="ChEBI" id="CHEBI:18248"/>
    </ligandPart>
</feature>
<dbReference type="PROSITE" id="PS00086">
    <property type="entry name" value="CYTOCHROME_P450"/>
    <property type="match status" value="1"/>
</dbReference>
<evidence type="ECO:0000256" key="15">
    <source>
        <dbReference type="PIRSR" id="PIRSR000209-1"/>
    </source>
</evidence>
<dbReference type="PANTHER" id="PTHR19384:SF127">
    <property type="entry name" value="BIFUNCTIONAL CYTOCHROME P450_NADPH--P450 REDUCTASE"/>
    <property type="match status" value="1"/>
</dbReference>
<dbReference type="InterPro" id="IPR023206">
    <property type="entry name" value="Bifunctional_P450_P450_red"/>
</dbReference>
<dbReference type="InterPro" id="IPR002401">
    <property type="entry name" value="Cyt_P450_E_grp-I"/>
</dbReference>
<comment type="similarity">
    <text evidence="2 14">In the N-terminal section; belongs to the cytochrome P450 family.</text>
</comment>
<dbReference type="InterPro" id="IPR008254">
    <property type="entry name" value="Flavodoxin/NO_synth"/>
</dbReference>
<dbReference type="Gene3D" id="1.20.990.10">
    <property type="entry name" value="NADPH-cytochrome p450 Reductase, Chain A, domain 3"/>
    <property type="match status" value="1"/>
</dbReference>
<comment type="cofactor">
    <cofactor evidence="14">
        <name>FAD</name>
        <dbReference type="ChEBI" id="CHEBI:57692"/>
    </cofactor>
    <cofactor evidence="14">
        <name>FMN</name>
        <dbReference type="ChEBI" id="CHEBI:58210"/>
    </cofactor>
</comment>
<feature type="domain" description="FAD-binding FR-type" evidence="18">
    <location>
        <begin position="684"/>
        <end position="917"/>
    </location>
</feature>
<dbReference type="InterPro" id="IPR029039">
    <property type="entry name" value="Flavoprotein-like_sf"/>
</dbReference>
<comment type="caution">
    <text evidence="19">The sequence shown here is derived from an EMBL/GenBank/DDBJ whole genome shotgun (WGS) entry which is preliminary data.</text>
</comment>
<evidence type="ECO:0000256" key="13">
    <source>
        <dbReference type="ARBA" id="ARBA00023033"/>
    </source>
</evidence>
<evidence type="ECO:0000256" key="5">
    <source>
        <dbReference type="ARBA" id="ARBA00022630"/>
    </source>
</evidence>
<sequence length="1079" mass="120080">MTAINPEPIPEPPGYPLIGNITDIDPDFSLKSFIHLAEKYGDIYRVRLPGASLVVTSAVSLADELCDETKFQKVPSNVLLEIRNAVHDGLFTAHGDEPNWGIAHRVLMPAFGPKGIQDMFEEMHDIASQLILKWARQGPDCEIHITDDFTKLALDTLALCSMGFRFNNFYTEKEHRFVSAMGEFLTECGRRSQRLPLPSFFYQKADAEYGANIKILRETAENVLKERMAGHGKERKDLLTAMLEGRDSRTGQKMTDASIIDNLITFLIAGHETTSGTLSYAMHELLRHPEAYAKVQKEVDDVVGQGPVTLKHMQKLPYIEAVLRETLRLDAPISIVSRTPKHDATWLGGKYMVDTKDTCIILLSKSHLDPTVFDEPTKFKPERMLPENFNKLPKSAWKPFGNGLRACIGRPFAWQEAVLAMALMFQHFDFELADPNYVLEHKQTLTIKPKDLCVKAKLRGRLTATQVTQQLQSVADAHPHESWNGRQKEPLAKSQQSDYNTPIAILYGSNSGTCELLAQRLASSAPYRGYRVASLGCLDTGVAKISQDHPVVIFTASYDGQPPDNAAKFVPWVESIRGTDELRNVRYAVFGCGNHDWPQTLHRIPRLIDTSMAAAGAQRLTEPGLADVASEDVYVKFENWEDHVLWPALRAAMPLAGVDGTAGKPLPCLLEAHVSTPRPSQLGIDMSKGRVVTRRLLTSEDETPKVYIEIELQAKSQFRPGDYLSVLPINPRKSVMRALRRFRLHGALQSDATVSLQGNTKGLPAGVPVPAQTILGEYVELGDVVTPRQLGTLTRIGGLVEQERELIVNLSAESYDQKVLGPKTSLLDILEQFPALDIAFGQFLDLLPSMRPRQYSISSSPLVHPDRVALTVGLFQAQTGSNPGQHVGVASSYLMTAQPDDMLWVSVKTSHDAFHLPSSPGNTPLVMISAGTGIGPFRGFIQERASMAKDGHKLASAVLYHGCRRPGHDDIYAHELGEWESKGLVTVKRVFSRAPEESDGHKYVQDAVWADRDSLLQLWRQGCFLYVCGSKEISRAITQLAIRFKRDAAVAKGEALDEDDARKWWERLRNVRYAFDVFD</sequence>
<dbReference type="Pfam" id="PF00667">
    <property type="entry name" value="FAD_binding_1"/>
    <property type="match status" value="1"/>
</dbReference>
<accession>A0A9P0ELB4</accession>
<dbReference type="AlphaFoldDB" id="A0A9P0ELB4"/>
<evidence type="ECO:0000313" key="19">
    <source>
        <dbReference type="EMBL" id="CAH0051580.1"/>
    </source>
</evidence>
<keyword evidence="13 14" id="KW-0503">Monooxygenase</keyword>
<evidence type="ECO:0000256" key="9">
    <source>
        <dbReference type="ARBA" id="ARBA00022857"/>
    </source>
</evidence>
<dbReference type="GO" id="GO:0020037">
    <property type="term" value="F:heme binding"/>
    <property type="evidence" value="ECO:0007669"/>
    <property type="project" value="UniProtKB-UniRule"/>
</dbReference>
<dbReference type="CDD" id="cd11068">
    <property type="entry name" value="CYP120A1"/>
    <property type="match status" value="1"/>
</dbReference>
<dbReference type="GO" id="GO:0050660">
    <property type="term" value="F:flavin adenine dinucleotide binding"/>
    <property type="evidence" value="ECO:0007669"/>
    <property type="project" value="TreeGrafter"/>
</dbReference>
<comment type="catalytic activity">
    <reaction evidence="14">
        <text>an organic molecule + reduced [NADPH--hemoprotein reductase] + O2 = an alcohol + oxidized [NADPH--hemoprotein reductase] + H2O + H(+)</text>
        <dbReference type="Rhea" id="RHEA:17149"/>
        <dbReference type="Rhea" id="RHEA-COMP:11964"/>
        <dbReference type="Rhea" id="RHEA-COMP:11965"/>
        <dbReference type="ChEBI" id="CHEBI:15377"/>
        <dbReference type="ChEBI" id="CHEBI:15378"/>
        <dbReference type="ChEBI" id="CHEBI:15379"/>
        <dbReference type="ChEBI" id="CHEBI:30879"/>
        <dbReference type="ChEBI" id="CHEBI:57618"/>
        <dbReference type="ChEBI" id="CHEBI:58210"/>
        <dbReference type="ChEBI" id="CHEBI:142491"/>
        <dbReference type="EC" id="1.14.14.1"/>
    </reaction>
</comment>
<dbReference type="SUPFAM" id="SSF52218">
    <property type="entry name" value="Flavoproteins"/>
    <property type="match status" value="1"/>
</dbReference>
<dbReference type="GO" id="GO:0070330">
    <property type="term" value="F:aromatase activity"/>
    <property type="evidence" value="ECO:0007669"/>
    <property type="project" value="UniProtKB-UniRule"/>
</dbReference>
<dbReference type="InterPro" id="IPR001433">
    <property type="entry name" value="OxRdtase_FAD/NAD-bd"/>
</dbReference>
<dbReference type="SUPFAM" id="SSF63380">
    <property type="entry name" value="Riboflavin synthase domain-like"/>
    <property type="match status" value="1"/>
</dbReference>
<proteinExistence type="inferred from homology"/>
<dbReference type="EC" id="1.6.2.4" evidence="14"/>